<feature type="transmembrane region" description="Helical" evidence="6">
    <location>
        <begin position="495"/>
        <end position="516"/>
    </location>
</feature>
<feature type="transmembrane region" description="Helical" evidence="6">
    <location>
        <begin position="463"/>
        <end position="483"/>
    </location>
</feature>
<keyword evidence="8" id="KW-1185">Reference proteome</keyword>
<dbReference type="AlphaFoldDB" id="A0A101MFY9"/>
<feature type="transmembrane region" description="Helical" evidence="6">
    <location>
        <begin position="256"/>
        <end position="275"/>
    </location>
</feature>
<dbReference type="InterPro" id="IPR011701">
    <property type="entry name" value="MFS"/>
</dbReference>
<dbReference type="GO" id="GO:0016020">
    <property type="term" value="C:membrane"/>
    <property type="evidence" value="ECO:0007669"/>
    <property type="project" value="UniProtKB-SubCell"/>
</dbReference>
<keyword evidence="4 6" id="KW-0472">Membrane</keyword>
<evidence type="ECO:0000256" key="2">
    <source>
        <dbReference type="ARBA" id="ARBA00022692"/>
    </source>
</evidence>
<name>A0A101MFY9_PENFR</name>
<feature type="transmembrane region" description="Helical" evidence="6">
    <location>
        <begin position="197"/>
        <end position="219"/>
    </location>
</feature>
<comment type="subcellular location">
    <subcellularLocation>
        <location evidence="1">Membrane</location>
        <topology evidence="1">Multi-pass membrane protein</topology>
    </subcellularLocation>
</comment>
<dbReference type="PANTHER" id="PTHR23507">
    <property type="entry name" value="ZGC:174356"/>
    <property type="match status" value="1"/>
</dbReference>
<accession>A0A101MFY9</accession>
<feature type="transmembrane region" description="Helical" evidence="6">
    <location>
        <begin position="431"/>
        <end position="451"/>
    </location>
</feature>
<dbReference type="Pfam" id="PF07690">
    <property type="entry name" value="MFS_1"/>
    <property type="match status" value="1"/>
</dbReference>
<feature type="compositionally biased region" description="Basic and acidic residues" evidence="5">
    <location>
        <begin position="48"/>
        <end position="57"/>
    </location>
</feature>
<proteinExistence type="predicted"/>
<evidence type="ECO:0000313" key="7">
    <source>
        <dbReference type="EMBL" id="KUM59862.1"/>
    </source>
</evidence>
<feature type="compositionally biased region" description="Polar residues" evidence="5">
    <location>
        <begin position="13"/>
        <end position="23"/>
    </location>
</feature>
<feature type="transmembrane region" description="Helical" evidence="6">
    <location>
        <begin position="68"/>
        <end position="91"/>
    </location>
</feature>
<dbReference type="InterPro" id="IPR036259">
    <property type="entry name" value="MFS_trans_sf"/>
</dbReference>
<dbReference type="EMBL" id="LLXE01000203">
    <property type="protein sequence ID" value="KUM59862.1"/>
    <property type="molecule type" value="Genomic_DNA"/>
</dbReference>
<evidence type="ECO:0000256" key="5">
    <source>
        <dbReference type="SAM" id="MobiDB-lite"/>
    </source>
</evidence>
<organism evidence="7 8">
    <name type="scientific">Penicillium freii</name>
    <dbReference type="NCBI Taxonomy" id="48697"/>
    <lineage>
        <taxon>Eukaryota</taxon>
        <taxon>Fungi</taxon>
        <taxon>Dikarya</taxon>
        <taxon>Ascomycota</taxon>
        <taxon>Pezizomycotina</taxon>
        <taxon>Eurotiomycetes</taxon>
        <taxon>Eurotiomycetidae</taxon>
        <taxon>Eurotiales</taxon>
        <taxon>Aspergillaceae</taxon>
        <taxon>Penicillium</taxon>
    </lineage>
</organism>
<dbReference type="Gene3D" id="1.20.1250.20">
    <property type="entry name" value="MFS general substrate transporter like domains"/>
    <property type="match status" value="1"/>
</dbReference>
<keyword evidence="3 6" id="KW-1133">Transmembrane helix</keyword>
<evidence type="ECO:0008006" key="9">
    <source>
        <dbReference type="Google" id="ProtNLM"/>
    </source>
</evidence>
<dbReference type="Proteomes" id="UP000055045">
    <property type="component" value="Unassembled WGS sequence"/>
</dbReference>
<evidence type="ECO:0000256" key="4">
    <source>
        <dbReference type="ARBA" id="ARBA00023136"/>
    </source>
</evidence>
<comment type="caution">
    <text evidence="7">The sequence shown here is derived from an EMBL/GenBank/DDBJ whole genome shotgun (WGS) entry which is preliminary data.</text>
</comment>
<feature type="transmembrane region" description="Helical" evidence="6">
    <location>
        <begin position="365"/>
        <end position="384"/>
    </location>
</feature>
<keyword evidence="2 6" id="KW-0812">Transmembrane</keyword>
<dbReference type="PANTHER" id="PTHR23507:SF1">
    <property type="entry name" value="FI18259P1-RELATED"/>
    <property type="match status" value="1"/>
</dbReference>
<feature type="transmembrane region" description="Helical" evidence="6">
    <location>
        <begin position="405"/>
        <end position="425"/>
    </location>
</feature>
<gene>
    <name evidence="7" type="ORF">ACN42_g7271</name>
</gene>
<sequence length="521" mass="56865">MYDEEQGLHRSAPLTTSGPNSESMHMAPNPRGDWEDGQDPESVPILHTSDESIRDGGGKYQHNRLPSAFAVTIVTSVLIMIVDIVASVPVAPRMVIFEDIICRNYYAAAQNSEGLSNCKIEPIQSELALINGWKDTFETIPGLLVSIPFGSLADRIGRKKVLMLALVGCLLSDTWVATVCLFPRIFPIRMVWLSGLWQLIGGGGAVVMSLCFTLIGDVCSPEQRTTAFSQIHAAVLLSELISIPLGSSLISVNPWIPVLGALAAMAVTITVALIFTPNLAPLHKVQQSLEDIDIHISQNELSTPSRKIRDRLNRSMAKLVGASQWMSKDICLMFVAFFVFETSRQVTGVLLQYSSVKFNWEYAKASYLISLRAGVNLLVLVTMIPALTRFFTNKWRCRQVQADKYITLISGMSLVVGCIFIFLAASSFILILGQILFAIGFAFTVTARSLLTAMVDQRHLGLVFTSVTAVTYAGLIAGGPLLATAFQWGLSLGRFWVGLPFLVTAILFSLATLAVFTARAP</sequence>
<dbReference type="SUPFAM" id="SSF103473">
    <property type="entry name" value="MFS general substrate transporter"/>
    <property type="match status" value="1"/>
</dbReference>
<reference evidence="7 8" key="1">
    <citation type="submission" date="2015-10" db="EMBL/GenBank/DDBJ databases">
        <title>Genome sequencing of Penicillium freii.</title>
        <authorList>
            <person name="Nguyen H.D."/>
            <person name="Visagie C.M."/>
            <person name="Seifert K.A."/>
        </authorList>
    </citation>
    <scope>NUCLEOTIDE SEQUENCE [LARGE SCALE GENOMIC DNA]</scope>
    <source>
        <strain evidence="7 8">DAOM 242723</strain>
    </source>
</reference>
<feature type="transmembrane region" description="Helical" evidence="6">
    <location>
        <begin position="161"/>
        <end position="185"/>
    </location>
</feature>
<dbReference type="GO" id="GO:0022857">
    <property type="term" value="F:transmembrane transporter activity"/>
    <property type="evidence" value="ECO:0007669"/>
    <property type="project" value="InterPro"/>
</dbReference>
<feature type="region of interest" description="Disordered" evidence="5">
    <location>
        <begin position="1"/>
        <end position="57"/>
    </location>
</feature>
<evidence type="ECO:0000256" key="3">
    <source>
        <dbReference type="ARBA" id="ARBA00022989"/>
    </source>
</evidence>
<protein>
    <recommendedName>
        <fullName evidence="9">Major facilitator superfamily (MFS) profile domain-containing protein</fullName>
    </recommendedName>
</protein>
<evidence type="ECO:0000313" key="8">
    <source>
        <dbReference type="Proteomes" id="UP000055045"/>
    </source>
</evidence>
<evidence type="ECO:0000256" key="1">
    <source>
        <dbReference type="ARBA" id="ARBA00004141"/>
    </source>
</evidence>
<feature type="transmembrane region" description="Helical" evidence="6">
    <location>
        <begin position="231"/>
        <end position="250"/>
    </location>
</feature>
<evidence type="ECO:0000256" key="6">
    <source>
        <dbReference type="SAM" id="Phobius"/>
    </source>
</evidence>